<dbReference type="SUPFAM" id="SSF47095">
    <property type="entry name" value="HMG-box"/>
    <property type="match status" value="1"/>
</dbReference>
<dbReference type="GO" id="GO:0005634">
    <property type="term" value="C:nucleus"/>
    <property type="evidence" value="ECO:0007669"/>
    <property type="project" value="UniProtKB-UniRule"/>
</dbReference>
<dbReference type="AlphaFoldDB" id="A0A9N8Z419"/>
<gene>
    <name evidence="5" type="ORF">ALEPTO_LOCUS1699</name>
</gene>
<reference evidence="5" key="1">
    <citation type="submission" date="2021-06" db="EMBL/GenBank/DDBJ databases">
        <authorList>
            <person name="Kallberg Y."/>
            <person name="Tangrot J."/>
            <person name="Rosling A."/>
        </authorList>
    </citation>
    <scope>NUCLEOTIDE SEQUENCE</scope>
    <source>
        <strain evidence="5">FL130A</strain>
    </source>
</reference>
<feature type="domain" description="HMG box" evidence="4">
    <location>
        <begin position="76"/>
        <end position="153"/>
    </location>
</feature>
<dbReference type="Proteomes" id="UP000789508">
    <property type="component" value="Unassembled WGS sequence"/>
</dbReference>
<protein>
    <submittedName>
        <fullName evidence="5">2728_t:CDS:1</fullName>
    </submittedName>
</protein>
<accession>A0A9N8Z419</accession>
<dbReference type="InterPro" id="IPR036910">
    <property type="entry name" value="HMG_box_dom_sf"/>
</dbReference>
<evidence type="ECO:0000256" key="3">
    <source>
        <dbReference type="PROSITE-ProRule" id="PRU00267"/>
    </source>
</evidence>
<sequence>MKRGNHKKVNLPKCNNLKRITESPISKKRDNDYATTYKCEIERIKRILKFDPILYTLDGIFNSGSDSLFRKADGKIKRPPNCFIFFRQIAITLIKNTSMSDDDRKFFDNLDQPLLSKILGALWKSFSLAEKSPFKALCSEVVELHKSLYPDWKYAPNRSKASFKVVKFDSRAQEQYQEPQYQEPQYQTQYYEDCPVENQSPISKVIPTEFTQEELMQTVFIQDGLVQFESTQGGVNQTPIELYNSNLDSFLLGEQQVIYSTHEQFTFDEQSFFFNIKFDEQSFFNIK</sequence>
<evidence type="ECO:0000259" key="4">
    <source>
        <dbReference type="PROSITE" id="PS50118"/>
    </source>
</evidence>
<comment type="caution">
    <text evidence="5">The sequence shown here is derived from an EMBL/GenBank/DDBJ whole genome shotgun (WGS) entry which is preliminary data.</text>
</comment>
<evidence type="ECO:0000313" key="6">
    <source>
        <dbReference type="Proteomes" id="UP000789508"/>
    </source>
</evidence>
<dbReference type="EMBL" id="CAJVPS010000201">
    <property type="protein sequence ID" value="CAG8464330.1"/>
    <property type="molecule type" value="Genomic_DNA"/>
</dbReference>
<dbReference type="PANTHER" id="PTHR10270">
    <property type="entry name" value="SOX TRANSCRIPTION FACTOR"/>
    <property type="match status" value="1"/>
</dbReference>
<dbReference type="GO" id="GO:0001228">
    <property type="term" value="F:DNA-binding transcription activator activity, RNA polymerase II-specific"/>
    <property type="evidence" value="ECO:0007669"/>
    <property type="project" value="TreeGrafter"/>
</dbReference>
<dbReference type="Gene3D" id="1.10.30.10">
    <property type="entry name" value="High mobility group box domain"/>
    <property type="match status" value="1"/>
</dbReference>
<dbReference type="PROSITE" id="PS50118">
    <property type="entry name" value="HMG_BOX_2"/>
    <property type="match status" value="1"/>
</dbReference>
<dbReference type="OrthoDB" id="6247875at2759"/>
<keyword evidence="6" id="KW-1185">Reference proteome</keyword>
<dbReference type="GO" id="GO:0000978">
    <property type="term" value="F:RNA polymerase II cis-regulatory region sequence-specific DNA binding"/>
    <property type="evidence" value="ECO:0007669"/>
    <property type="project" value="TreeGrafter"/>
</dbReference>
<dbReference type="CDD" id="cd01389">
    <property type="entry name" value="HMG-box_ROX1-like"/>
    <property type="match status" value="1"/>
</dbReference>
<evidence type="ECO:0000256" key="1">
    <source>
        <dbReference type="ARBA" id="ARBA00023125"/>
    </source>
</evidence>
<organism evidence="5 6">
    <name type="scientific">Ambispora leptoticha</name>
    <dbReference type="NCBI Taxonomy" id="144679"/>
    <lineage>
        <taxon>Eukaryota</taxon>
        <taxon>Fungi</taxon>
        <taxon>Fungi incertae sedis</taxon>
        <taxon>Mucoromycota</taxon>
        <taxon>Glomeromycotina</taxon>
        <taxon>Glomeromycetes</taxon>
        <taxon>Archaeosporales</taxon>
        <taxon>Ambisporaceae</taxon>
        <taxon>Ambispora</taxon>
    </lineage>
</organism>
<dbReference type="GO" id="GO:0030154">
    <property type="term" value="P:cell differentiation"/>
    <property type="evidence" value="ECO:0007669"/>
    <property type="project" value="TreeGrafter"/>
</dbReference>
<dbReference type="InterPro" id="IPR050140">
    <property type="entry name" value="SRY-related_HMG-box_TF-like"/>
</dbReference>
<keyword evidence="2" id="KW-0804">Transcription</keyword>
<proteinExistence type="predicted"/>
<feature type="DNA-binding region" description="HMG box" evidence="3">
    <location>
        <begin position="76"/>
        <end position="153"/>
    </location>
</feature>
<keyword evidence="1 3" id="KW-0238">DNA-binding</keyword>
<dbReference type="InterPro" id="IPR009071">
    <property type="entry name" value="HMG_box_dom"/>
</dbReference>
<evidence type="ECO:0000313" key="5">
    <source>
        <dbReference type="EMBL" id="CAG8464330.1"/>
    </source>
</evidence>
<name>A0A9N8Z419_9GLOM</name>
<dbReference type="SMART" id="SM00398">
    <property type="entry name" value="HMG"/>
    <property type="match status" value="1"/>
</dbReference>
<keyword evidence="3" id="KW-0539">Nucleus</keyword>
<dbReference type="PANTHER" id="PTHR10270:SF161">
    <property type="entry name" value="SEX-DETERMINING REGION Y PROTEIN"/>
    <property type="match status" value="1"/>
</dbReference>
<evidence type="ECO:0000256" key="2">
    <source>
        <dbReference type="ARBA" id="ARBA00023163"/>
    </source>
</evidence>